<keyword evidence="6 8" id="KW-0067">ATP-binding</keyword>
<evidence type="ECO:0000256" key="2">
    <source>
        <dbReference type="ARBA" id="ARBA00022527"/>
    </source>
</evidence>
<evidence type="ECO:0000256" key="10">
    <source>
        <dbReference type="PROSITE-ProRule" id="PRU10141"/>
    </source>
</evidence>
<proteinExistence type="predicted"/>
<dbReference type="PROSITE" id="PS00107">
    <property type="entry name" value="PROTEIN_KINASE_ATP"/>
    <property type="match status" value="1"/>
</dbReference>
<accession>U6MVZ6</accession>
<evidence type="ECO:0000313" key="14">
    <source>
        <dbReference type="Proteomes" id="UP000030754"/>
    </source>
</evidence>
<evidence type="ECO:0000256" key="8">
    <source>
        <dbReference type="PIRSR" id="PIRSR630616-2"/>
    </source>
</evidence>
<feature type="compositionally biased region" description="Polar residues" evidence="11">
    <location>
        <begin position="1340"/>
        <end position="1351"/>
    </location>
</feature>
<dbReference type="PANTHER" id="PTHR24350">
    <property type="entry name" value="SERINE/THREONINE-PROTEIN KINASE IAL-RELATED"/>
    <property type="match status" value="1"/>
</dbReference>
<sequence length="1433" mass="154764">MEPILHQLQQIQQVQQLQQLHQLKGKTELPLVTGATRLVSIEVDPPPGVDLHSRSNRTRDINTKYGLDSRRGIGYQRGVDPKSGAHARGPEDPPGPPYLCCWVNGESNTPLFVIPLKGSRVVNNITELGPCLYIISSAGEFEFQCPSRPVCSRWLEILKSLGVSILKFTDLYRLVEFIGEGSFAKVYVGQHLFTGENVVVKAVDKKKVLESNVYTEIEVLRKVTHPYIMRLYAAYEQEDFVCLVLEYLRGGELFEYLSVNGPFSEDQARFAIRRVLLALQEIHSKGVVHRDLKTENLIIENPANPASIKLIDFGLAATVGSPAMKMRCGSPGYVAPEILQDLPYGPKVDVFSSGVILFTLLAGFPPFRGQNVKEILKRNLRCQLAFTHPTWSRISHSAKDLIGWMCSRQQARRCAAVQALTHPWFYRIPRPIGGAAETGAKPPVPAAAAATAEPKIDARKSPSTGPGAPKATAAVATVAVGGGASRPLATASTPKNMQQKLQAQHQPQRHLYHDHHYQQELQQHHLEKLHQEHEQQLSTSFGEQQSNCSGRLKQPGQGPRGMPPESVILEQHKDTSFFNSAPPGGPHRSDGEKGRDNSIILEGKDSQDDAHVRSLRRKQAVSKKSSGAAKTATGASPRDERPEAVTAAAVADRFRSMECEEKDGGRLFTSKASAVDPPPAADAAVAAAAATAVTAAATAGVLAAAARLSLQQQQQQKQEQEQEQQHIAISSCSSAVPPIPSFQLSLAAVRASRAPAADVICELIPTGGNSSNSKGLLTPCSSTFLEWRGLPADVLETPAYLCCEKSAIAAATRPAAATANAAAIAAAGVEGQNPTAEEDIRTRSPTSSDSTFASPTAAAFGRLCLSPISPYSNADPREKPQNSYVQDNSKCLSGSSDYSGDTPCGDAQNLAPTSPSYQRAYQVPLEGFADAPTKQQLNDPFAHSCVFSAEPKGEESTKTLEGQNVAERFAPDTAISKTSVDPKKLGDRDSGRVDYADAGRNLVGTLADPQKASDEFHGSRSCQAGKPAAMNGCCSAHPQDNQQQHQPQINQQLQLMVKKTFVTVSNAGDGLLDRPMGVEPHESRPTAELCKPCCTEDNCGSCQWGSSNTNGSHFTPVKNDIWEKESSRRSSEDSGCRSPCRSPSADDMEHHNTRKRCPQTEASQFCADQQCLPEGQNFGWTKGANASAGDSQCRGSPSSSEGSRTLRMQVSRKIRAHRYLVPGPQSLVRNTTRALKKSTEGMIRPLAPPCIYEEDGPPQEPSNTARDLEAAKAQLPRGLGGGSVSKTNERDDYYRDFKELHCASRKGSVQSPTDFHRRGSTRRHPVGDLGAARIADGATGSDNTYERSLQVRSTSNTSTSTSSSSSSGIRSSRSCSNNSSGKSRSVLPLLSVQFRLSEIMALPFLNKVASALGARDWLRAKVQSSPRNPPEQL</sequence>
<feature type="compositionally biased region" description="Polar residues" evidence="11">
    <location>
        <begin position="490"/>
        <end position="506"/>
    </location>
</feature>
<evidence type="ECO:0000256" key="4">
    <source>
        <dbReference type="ARBA" id="ARBA00022741"/>
    </source>
</evidence>
<evidence type="ECO:0000256" key="5">
    <source>
        <dbReference type="ARBA" id="ARBA00022777"/>
    </source>
</evidence>
<dbReference type="PROSITE" id="PS00108">
    <property type="entry name" value="PROTEIN_KINASE_ST"/>
    <property type="match status" value="1"/>
</dbReference>
<feature type="domain" description="Protein kinase" evidence="12">
    <location>
        <begin position="172"/>
        <end position="425"/>
    </location>
</feature>
<comment type="subunit">
    <text evidence="1">Monomer.</text>
</comment>
<evidence type="ECO:0000259" key="12">
    <source>
        <dbReference type="PROSITE" id="PS50011"/>
    </source>
</evidence>
<dbReference type="GeneID" id="25475029"/>
<keyword evidence="2" id="KW-0723">Serine/threonine-protein kinase</keyword>
<evidence type="ECO:0000256" key="3">
    <source>
        <dbReference type="ARBA" id="ARBA00022679"/>
    </source>
</evidence>
<feature type="region of interest" description="Disordered" evidence="11">
    <location>
        <begin position="485"/>
        <end position="511"/>
    </location>
</feature>
<feature type="cross-link" description="Glycyl lysine isopeptide (Lys-Gly) (interchain with G-Cter in SUMO2)" evidence="9">
    <location>
        <position position="293"/>
    </location>
</feature>
<dbReference type="FunFam" id="1.10.510.10:FF:000571">
    <property type="entry name" value="Maternal embryonic leucine zipper kinase"/>
    <property type="match status" value="1"/>
</dbReference>
<feature type="compositionally biased region" description="Polar residues" evidence="11">
    <location>
        <begin position="1188"/>
        <end position="1207"/>
    </location>
</feature>
<feature type="compositionally biased region" description="Polar residues" evidence="11">
    <location>
        <begin position="538"/>
        <end position="549"/>
    </location>
</feature>
<feature type="compositionally biased region" description="Basic and acidic residues" evidence="11">
    <location>
        <begin position="587"/>
        <end position="612"/>
    </location>
</feature>
<reference evidence="13" key="2">
    <citation type="submission" date="2013-10" db="EMBL/GenBank/DDBJ databases">
        <authorList>
            <person name="Aslett M."/>
        </authorList>
    </citation>
    <scope>NUCLEOTIDE SEQUENCE [LARGE SCALE GENOMIC DNA]</scope>
    <source>
        <strain evidence="13">Houghton</strain>
    </source>
</reference>
<dbReference type="InterPro" id="IPR008271">
    <property type="entry name" value="Ser/Thr_kinase_AS"/>
</dbReference>
<dbReference type="InterPro" id="IPR030616">
    <property type="entry name" value="Aur-like"/>
</dbReference>
<organism evidence="13 14">
    <name type="scientific">Eimeria necatrix</name>
    <dbReference type="NCBI Taxonomy" id="51315"/>
    <lineage>
        <taxon>Eukaryota</taxon>
        <taxon>Sar</taxon>
        <taxon>Alveolata</taxon>
        <taxon>Apicomplexa</taxon>
        <taxon>Conoidasida</taxon>
        <taxon>Coccidia</taxon>
        <taxon>Eucoccidiorida</taxon>
        <taxon>Eimeriorina</taxon>
        <taxon>Eimeriidae</taxon>
        <taxon>Eimeria</taxon>
    </lineage>
</organism>
<keyword evidence="5 13" id="KW-0418">Kinase</keyword>
<dbReference type="PROSITE" id="PS50011">
    <property type="entry name" value="PROTEIN_KINASE_DOM"/>
    <property type="match status" value="1"/>
</dbReference>
<feature type="binding site" evidence="8">
    <location>
        <position position="312"/>
    </location>
    <ligand>
        <name>ATP</name>
        <dbReference type="ChEBI" id="CHEBI:30616"/>
    </ligand>
</feature>
<reference evidence="13" key="1">
    <citation type="submission" date="2013-10" db="EMBL/GenBank/DDBJ databases">
        <title>Genomic analysis of the causative agents of coccidiosis in chickens.</title>
        <authorList>
            <person name="Reid A.J."/>
            <person name="Blake D."/>
            <person name="Billington K."/>
            <person name="Browne H."/>
            <person name="Dunn M."/>
            <person name="Hung S."/>
            <person name="Kawahara F."/>
            <person name="Miranda-Saavedra D."/>
            <person name="Mourier T."/>
            <person name="Nagra H."/>
            <person name="Otto T.D."/>
            <person name="Rawlings N."/>
            <person name="Sanchez A."/>
            <person name="Sanders M."/>
            <person name="Subramaniam C."/>
            <person name="Tay Y."/>
            <person name="Dear P."/>
            <person name="Doerig C."/>
            <person name="Gruber A."/>
            <person name="Parkinson J."/>
            <person name="Shirley M."/>
            <person name="Wan K.L."/>
            <person name="Berriman M."/>
            <person name="Tomley F."/>
            <person name="Pain A."/>
        </authorList>
    </citation>
    <scope>NUCLEOTIDE SEQUENCE [LARGE SCALE GENOMIC DNA]</scope>
    <source>
        <strain evidence="13">Houghton</strain>
    </source>
</reference>
<feature type="binding site" evidence="8">
    <location>
        <begin position="295"/>
        <end position="296"/>
    </location>
    <ligand>
        <name>ATP</name>
        <dbReference type="ChEBI" id="CHEBI:30616"/>
    </ligand>
</feature>
<feature type="compositionally biased region" description="Low complexity" evidence="11">
    <location>
        <begin position="622"/>
        <end position="636"/>
    </location>
</feature>
<dbReference type="EMBL" id="HG725422">
    <property type="protein sequence ID" value="CDJ68126.1"/>
    <property type="molecule type" value="Genomic_DNA"/>
</dbReference>
<dbReference type="SUPFAM" id="SSF50729">
    <property type="entry name" value="PH domain-like"/>
    <property type="match status" value="1"/>
</dbReference>
<dbReference type="GO" id="GO:0004674">
    <property type="term" value="F:protein serine/threonine kinase activity"/>
    <property type="evidence" value="ECO:0007669"/>
    <property type="project" value="UniProtKB-KW"/>
</dbReference>
<gene>
    <name evidence="13" type="ORF">ENH_00048790</name>
</gene>
<keyword evidence="4 8" id="KW-0547">Nucleotide-binding</keyword>
<evidence type="ECO:0000313" key="13">
    <source>
        <dbReference type="EMBL" id="CDJ68126.1"/>
    </source>
</evidence>
<evidence type="ECO:0000256" key="6">
    <source>
        <dbReference type="ARBA" id="ARBA00022840"/>
    </source>
</evidence>
<dbReference type="OrthoDB" id="40902at2759"/>
<feature type="active site" description="Proton acceptor" evidence="7">
    <location>
        <position position="291"/>
    </location>
</feature>
<feature type="region of interest" description="Disordered" evidence="11">
    <location>
        <begin position="1123"/>
        <end position="1155"/>
    </location>
</feature>
<feature type="compositionally biased region" description="Polar residues" evidence="11">
    <location>
        <begin position="843"/>
        <end position="853"/>
    </location>
</feature>
<evidence type="ECO:0000256" key="1">
    <source>
        <dbReference type="ARBA" id="ARBA00011245"/>
    </source>
</evidence>
<evidence type="ECO:0000256" key="9">
    <source>
        <dbReference type="PIRSR" id="PIRSR630616-3"/>
    </source>
</evidence>
<feature type="region of interest" description="Disordered" evidence="11">
    <location>
        <begin position="437"/>
        <end position="470"/>
    </location>
</feature>
<dbReference type="RefSeq" id="XP_013436593.1">
    <property type="nucleotide sequence ID" value="XM_013581139.1"/>
</dbReference>
<evidence type="ECO:0000256" key="7">
    <source>
        <dbReference type="PIRSR" id="PIRSR630616-1"/>
    </source>
</evidence>
<feature type="region of interest" description="Disordered" evidence="11">
    <location>
        <begin position="1182"/>
        <end position="1207"/>
    </location>
</feature>
<feature type="compositionally biased region" description="Polar residues" evidence="11">
    <location>
        <begin position="881"/>
        <end position="899"/>
    </location>
</feature>
<feature type="compositionally biased region" description="Low complexity" evidence="11">
    <location>
        <begin position="1352"/>
        <end position="1383"/>
    </location>
</feature>
<dbReference type="SUPFAM" id="SSF56112">
    <property type="entry name" value="Protein kinase-like (PK-like)"/>
    <property type="match status" value="1"/>
</dbReference>
<dbReference type="SMART" id="SM00220">
    <property type="entry name" value="S_TKc"/>
    <property type="match status" value="1"/>
</dbReference>
<dbReference type="InterPro" id="IPR000719">
    <property type="entry name" value="Prot_kinase_dom"/>
</dbReference>
<evidence type="ECO:0000256" key="11">
    <source>
        <dbReference type="SAM" id="MobiDB-lite"/>
    </source>
</evidence>
<keyword evidence="3" id="KW-0808">Transferase</keyword>
<name>U6MVZ6_9EIME</name>
<feature type="compositionally biased region" description="Basic and acidic residues" evidence="11">
    <location>
        <begin position="1123"/>
        <end position="1135"/>
    </location>
</feature>
<dbReference type="Pfam" id="PF00069">
    <property type="entry name" value="Pkinase"/>
    <property type="match status" value="1"/>
</dbReference>
<dbReference type="GO" id="GO:0005524">
    <property type="term" value="F:ATP binding"/>
    <property type="evidence" value="ECO:0007669"/>
    <property type="project" value="UniProtKB-UniRule"/>
</dbReference>
<feature type="region of interest" description="Disordered" evidence="11">
    <location>
        <begin position="830"/>
        <end position="853"/>
    </location>
</feature>
<feature type="binding site" evidence="8 10">
    <location>
        <position position="201"/>
    </location>
    <ligand>
        <name>ATP</name>
        <dbReference type="ChEBI" id="CHEBI:30616"/>
    </ligand>
</feature>
<feature type="region of interest" description="Disordered" evidence="11">
    <location>
        <begin position="1305"/>
        <end position="1383"/>
    </location>
</feature>
<protein>
    <submittedName>
        <fullName evidence="13">CAM kinase, SNF1 family, putative</fullName>
    </submittedName>
</protein>
<dbReference type="Gene3D" id="1.10.510.10">
    <property type="entry name" value="Transferase(Phosphotransferase) domain 1"/>
    <property type="match status" value="1"/>
</dbReference>
<dbReference type="InterPro" id="IPR011009">
    <property type="entry name" value="Kinase-like_dom_sf"/>
</dbReference>
<keyword evidence="14" id="KW-1185">Reference proteome</keyword>
<dbReference type="Proteomes" id="UP000030754">
    <property type="component" value="Unassembled WGS sequence"/>
</dbReference>
<dbReference type="VEuPathDB" id="ToxoDB:ENH_00048790"/>
<feature type="region of interest" description="Disordered" evidence="11">
    <location>
        <begin position="530"/>
        <end position="644"/>
    </location>
</feature>
<feature type="region of interest" description="Disordered" evidence="11">
    <location>
        <begin position="871"/>
        <end position="915"/>
    </location>
</feature>
<dbReference type="InterPro" id="IPR017441">
    <property type="entry name" value="Protein_kinase_ATP_BS"/>
</dbReference>